<dbReference type="Pfam" id="PF03245">
    <property type="entry name" value="Phage_lysis"/>
    <property type="match status" value="1"/>
</dbReference>
<name>A0A104ATT5_BURCE</name>
<comment type="caution">
    <text evidence="2">The sequence shown here is derived from an EMBL/GenBank/DDBJ whole genome shotgun (WGS) entry which is preliminary data.</text>
</comment>
<reference evidence="2 3" key="1">
    <citation type="submission" date="2015-11" db="EMBL/GenBank/DDBJ databases">
        <title>Expanding the genomic diversity of Burkholderia species for the development of highly accurate diagnostics.</title>
        <authorList>
            <person name="Sahl J."/>
            <person name="Keim P."/>
            <person name="Wagner D."/>
        </authorList>
    </citation>
    <scope>NUCLEOTIDE SEQUENCE [LARGE SCALE GENOMIC DNA]</scope>
    <source>
        <strain evidence="2 3">MSMB1302</strain>
    </source>
</reference>
<evidence type="ECO:0000256" key="1">
    <source>
        <dbReference type="SAM" id="SignalP"/>
    </source>
</evidence>
<accession>A0A104ATT5</accession>
<evidence type="ECO:0000313" key="3">
    <source>
        <dbReference type="Proteomes" id="UP000069001"/>
    </source>
</evidence>
<evidence type="ECO:0000313" key="2">
    <source>
        <dbReference type="EMBL" id="KVK86023.1"/>
    </source>
</evidence>
<dbReference type="Proteomes" id="UP000069001">
    <property type="component" value="Unassembled WGS sequence"/>
</dbReference>
<organism evidence="2 3">
    <name type="scientific">Burkholderia cepacia</name>
    <name type="common">Pseudomonas cepacia</name>
    <dbReference type="NCBI Taxonomy" id="292"/>
    <lineage>
        <taxon>Bacteria</taxon>
        <taxon>Pseudomonadati</taxon>
        <taxon>Pseudomonadota</taxon>
        <taxon>Betaproteobacteria</taxon>
        <taxon>Burkholderiales</taxon>
        <taxon>Burkholderiaceae</taxon>
        <taxon>Burkholderia</taxon>
        <taxon>Burkholderia cepacia complex</taxon>
    </lineage>
</organism>
<sequence length="177" mass="18679">MIFLRFAWPYLLVALLGAAADAGVEHLIGTRQLADERAARSTEAQQHANDLATISQAVLAAEQRATAAHDTAASQVAAIDAQLTKERTDHESENRNYRAAVASGDQRLRVAVRNCTATGADGLSGTTGSSGVRDGATASAGLDPAVVERVFGVVGDDQLEIDKLKAMQEYVCVIRCN</sequence>
<keyword evidence="1" id="KW-0732">Signal</keyword>
<protein>
    <submittedName>
        <fullName evidence="2">Lysozyme</fullName>
    </submittedName>
</protein>
<dbReference type="GO" id="GO:0044659">
    <property type="term" value="P:viral release from host cell by cytolysis"/>
    <property type="evidence" value="ECO:0007669"/>
    <property type="project" value="InterPro"/>
</dbReference>
<proteinExistence type="predicted"/>
<dbReference type="InterPro" id="IPR004929">
    <property type="entry name" value="I-spanin"/>
</dbReference>
<dbReference type="RefSeq" id="WP_059663964.1">
    <property type="nucleotide sequence ID" value="NZ_LOYH01000027.1"/>
</dbReference>
<feature type="signal peptide" evidence="1">
    <location>
        <begin position="1"/>
        <end position="22"/>
    </location>
</feature>
<dbReference type="EMBL" id="LOYH01000027">
    <property type="protein sequence ID" value="KVK86023.1"/>
    <property type="molecule type" value="Genomic_DNA"/>
</dbReference>
<dbReference type="AlphaFoldDB" id="A0A104ATT5"/>
<gene>
    <name evidence="2" type="ORF">WS90_06925</name>
</gene>
<feature type="chain" id="PRO_5007120330" evidence="1">
    <location>
        <begin position="23"/>
        <end position="177"/>
    </location>
</feature>